<protein>
    <submittedName>
        <fullName evidence="1">Uncharacterized protein</fullName>
    </submittedName>
</protein>
<dbReference type="Proteomes" id="UP000187209">
    <property type="component" value="Unassembled WGS sequence"/>
</dbReference>
<dbReference type="EMBL" id="MPUH01000315">
    <property type="protein sequence ID" value="OMJ83110.1"/>
    <property type="molecule type" value="Genomic_DNA"/>
</dbReference>
<evidence type="ECO:0000313" key="2">
    <source>
        <dbReference type="Proteomes" id="UP000187209"/>
    </source>
</evidence>
<keyword evidence="2" id="KW-1185">Reference proteome</keyword>
<dbReference type="OrthoDB" id="10608869at2759"/>
<proteinExistence type="predicted"/>
<dbReference type="AlphaFoldDB" id="A0A1R2C2A8"/>
<gene>
    <name evidence="1" type="ORF">SteCoe_16031</name>
</gene>
<name>A0A1R2C2A8_9CILI</name>
<evidence type="ECO:0000313" key="1">
    <source>
        <dbReference type="EMBL" id="OMJ83110.1"/>
    </source>
</evidence>
<accession>A0A1R2C2A8</accession>
<sequence length="1073" mass="121971">MRIFIALFAYAYAADFIVQDASYAEEVECQEYFCDYCESTSAYRVYADVFELPGFLMSSSVLLQTMVEEIKEYVQGTFTVAVSEKYLCIEVSEIVSGPTIPDMYNDLLELDLETSHRVIESFTRNTGNIILSRSERAGKGAIWEELRVHYSEVLSELTYINLKEIWEIINRGEQLVKYFGTIDLPGGGEFIISNAYSRTPYSDFTIKAYSYHEYIGLIAEKYFCPVFTSPRGLSSVLLLTPQAAEFHYDYELGTFELVDAIFIAKVPSFSWAPDLVSSEAAAHLQITEVNSVCTLNIEGITTQGYEYIMYLTEDNYQVDLKIIQEMTLVDLQLILEGFYVESFPLVPLYESFTDLIERIYKIILYVPTLNIKYLPEPEIKLISEGEITEKGDCWIIGLILRDNTVIKSSFLLENVTDSAMSSLLDTTAESGWVEWNTQSMINNDTTYTFGIFFYSGTFSGVYFPNSFFLTSPAEQTFLSDLFNIDQFHKIALIEPLSQAYYQGTLNITFDFTDYMIINFNLTQIDEFISVFAGLCEKPWSSPYDMEGLYVSTMLLQWQVELEAIDDQSNLCECYFECEIGQACWPGTCELIIDTEYLVDNVLELAMNPIDTDTVFKIIFKTDPTVLSECFEFLSTVNIELTSDGKKFKSQGTLFEVPGKIYADILADPQFMVVNLAPFYLAMGNIWVFNTTSDLQAIILVEPGYLYGNLTATVQFWDMVDELVMDLDENLLQFTITGAPFLGIFNMTIEVEVQVQPNIQNSPAIAYSNILQSDLDSLTSLVQSEFLQLVQKGIIALNISKNFADEANLSIEQPNCTCDKITRCSTPLVSYCTQYSYGVECLSNSTNCESVSSTCISTTIYCLEEITTCTEWAKNMPNTCKNYETVCTSSLEVCDKWDDQCSGEIQGICNSFSITGIDDCIQVAYKCNENEYPDIECEEQCLYENFLYEEDLIRAEMYEEAYELTATELQGFLDLDDIDVLFVFSKAQMEIVLNETAIVNGDVPFRVTAEIYCLDTGELESFETDIFWNFFVQEIIAERVFIWAKSIMISRSAGLLTEELNEKAPLEIFLENIN</sequence>
<organism evidence="1 2">
    <name type="scientific">Stentor coeruleus</name>
    <dbReference type="NCBI Taxonomy" id="5963"/>
    <lineage>
        <taxon>Eukaryota</taxon>
        <taxon>Sar</taxon>
        <taxon>Alveolata</taxon>
        <taxon>Ciliophora</taxon>
        <taxon>Postciliodesmatophora</taxon>
        <taxon>Heterotrichea</taxon>
        <taxon>Heterotrichida</taxon>
        <taxon>Stentoridae</taxon>
        <taxon>Stentor</taxon>
    </lineage>
</organism>
<comment type="caution">
    <text evidence="1">The sequence shown here is derived from an EMBL/GenBank/DDBJ whole genome shotgun (WGS) entry which is preliminary data.</text>
</comment>
<reference evidence="1 2" key="1">
    <citation type="submission" date="2016-11" db="EMBL/GenBank/DDBJ databases">
        <title>The macronuclear genome of Stentor coeruleus: a giant cell with tiny introns.</title>
        <authorList>
            <person name="Slabodnick M."/>
            <person name="Ruby J.G."/>
            <person name="Reiff S.B."/>
            <person name="Swart E.C."/>
            <person name="Gosai S."/>
            <person name="Prabakaran S."/>
            <person name="Witkowska E."/>
            <person name="Larue G.E."/>
            <person name="Fisher S."/>
            <person name="Freeman R.M."/>
            <person name="Gunawardena J."/>
            <person name="Chu W."/>
            <person name="Stover N.A."/>
            <person name="Gregory B.D."/>
            <person name="Nowacki M."/>
            <person name="Derisi J."/>
            <person name="Roy S.W."/>
            <person name="Marshall W.F."/>
            <person name="Sood P."/>
        </authorList>
    </citation>
    <scope>NUCLEOTIDE SEQUENCE [LARGE SCALE GENOMIC DNA]</scope>
    <source>
        <strain evidence="1">WM001</strain>
    </source>
</reference>